<keyword evidence="3" id="KW-1185">Reference proteome</keyword>
<dbReference type="GO" id="GO:0003676">
    <property type="term" value="F:nucleic acid binding"/>
    <property type="evidence" value="ECO:0007669"/>
    <property type="project" value="InterPro"/>
</dbReference>
<sequence length="287" mass="32938">MDSKWTAKRDAEAVKILTDDASVNKDRRYYHVREKFDLIEVAGIRRVRRKRDQRIMAVVDSFHSIIRDMHVASGHKVDLVDFQSLADGDFKFILHYKEHLTKFSFFRPLKCKKASEVAKELLHIFLTFGAPHVLQSDNGREFTAGIITELASLWPDLILVSGRPHYPQSQGSVERGNCTLEDSLVAWMRDNKTAAWSYGLAFVQWGVNTIYHEAIKMTPYEAVFGQKPRMGLATKVPRELLENIMTGTLEEDMLDMLFDPSTTPTTISTHTTLEYRNDEDVEVLNIE</sequence>
<gene>
    <name evidence="2" type="ORF">FWK35_00029066</name>
</gene>
<dbReference type="PANTHER" id="PTHR37984">
    <property type="entry name" value="PROTEIN CBG26694"/>
    <property type="match status" value="1"/>
</dbReference>
<dbReference type="AlphaFoldDB" id="A0A6G0VUC5"/>
<comment type="caution">
    <text evidence="2">The sequence shown here is derived from an EMBL/GenBank/DDBJ whole genome shotgun (WGS) entry which is preliminary data.</text>
</comment>
<name>A0A6G0VUC5_APHCR</name>
<dbReference type="GO" id="GO:0015074">
    <property type="term" value="P:DNA integration"/>
    <property type="evidence" value="ECO:0007669"/>
    <property type="project" value="InterPro"/>
</dbReference>
<evidence type="ECO:0000313" key="2">
    <source>
        <dbReference type="EMBL" id="KAF0710220.1"/>
    </source>
</evidence>
<accession>A0A6G0VUC5</accession>
<feature type="non-terminal residue" evidence="2">
    <location>
        <position position="287"/>
    </location>
</feature>
<dbReference type="InterPro" id="IPR036397">
    <property type="entry name" value="RNaseH_sf"/>
</dbReference>
<dbReference type="SUPFAM" id="SSF53098">
    <property type="entry name" value="Ribonuclease H-like"/>
    <property type="match status" value="1"/>
</dbReference>
<evidence type="ECO:0000313" key="3">
    <source>
        <dbReference type="Proteomes" id="UP000478052"/>
    </source>
</evidence>
<dbReference type="Gene3D" id="3.30.420.10">
    <property type="entry name" value="Ribonuclease H-like superfamily/Ribonuclease H"/>
    <property type="match status" value="1"/>
</dbReference>
<dbReference type="PROSITE" id="PS50994">
    <property type="entry name" value="INTEGRASE"/>
    <property type="match status" value="1"/>
</dbReference>
<dbReference type="Proteomes" id="UP000478052">
    <property type="component" value="Unassembled WGS sequence"/>
</dbReference>
<feature type="domain" description="Integrase catalytic" evidence="1">
    <location>
        <begin position="66"/>
        <end position="227"/>
    </location>
</feature>
<dbReference type="InterPro" id="IPR001584">
    <property type="entry name" value="Integrase_cat-core"/>
</dbReference>
<dbReference type="PANTHER" id="PTHR37984:SF5">
    <property type="entry name" value="PROTEIN NYNRIN-LIKE"/>
    <property type="match status" value="1"/>
</dbReference>
<dbReference type="EMBL" id="VUJU01011722">
    <property type="protein sequence ID" value="KAF0710220.1"/>
    <property type="molecule type" value="Genomic_DNA"/>
</dbReference>
<dbReference type="OrthoDB" id="2499658at2759"/>
<reference evidence="2 3" key="1">
    <citation type="submission" date="2019-08" db="EMBL/GenBank/DDBJ databases">
        <title>Whole genome of Aphis craccivora.</title>
        <authorList>
            <person name="Voronova N.V."/>
            <person name="Shulinski R.S."/>
            <person name="Bandarenka Y.V."/>
            <person name="Zhorov D.G."/>
            <person name="Warner D."/>
        </authorList>
    </citation>
    <scope>NUCLEOTIDE SEQUENCE [LARGE SCALE GENOMIC DNA]</scope>
    <source>
        <strain evidence="2">180601</strain>
        <tissue evidence="2">Whole Body</tissue>
    </source>
</reference>
<proteinExistence type="predicted"/>
<evidence type="ECO:0000259" key="1">
    <source>
        <dbReference type="PROSITE" id="PS50994"/>
    </source>
</evidence>
<protein>
    <submittedName>
        <fullName evidence="2">KRAB-A domain-containing protein 2-like</fullName>
    </submittedName>
</protein>
<dbReference type="InterPro" id="IPR012337">
    <property type="entry name" value="RNaseH-like_sf"/>
</dbReference>
<dbReference type="InterPro" id="IPR050951">
    <property type="entry name" value="Retrovirus_Pol_polyprotein"/>
</dbReference>
<organism evidence="2 3">
    <name type="scientific">Aphis craccivora</name>
    <name type="common">Cowpea aphid</name>
    <dbReference type="NCBI Taxonomy" id="307492"/>
    <lineage>
        <taxon>Eukaryota</taxon>
        <taxon>Metazoa</taxon>
        <taxon>Ecdysozoa</taxon>
        <taxon>Arthropoda</taxon>
        <taxon>Hexapoda</taxon>
        <taxon>Insecta</taxon>
        <taxon>Pterygota</taxon>
        <taxon>Neoptera</taxon>
        <taxon>Paraneoptera</taxon>
        <taxon>Hemiptera</taxon>
        <taxon>Sternorrhyncha</taxon>
        <taxon>Aphidomorpha</taxon>
        <taxon>Aphidoidea</taxon>
        <taxon>Aphididae</taxon>
        <taxon>Aphidini</taxon>
        <taxon>Aphis</taxon>
        <taxon>Aphis</taxon>
    </lineage>
</organism>